<feature type="transmembrane region" description="Helical" evidence="6">
    <location>
        <begin position="140"/>
        <end position="159"/>
    </location>
</feature>
<feature type="transmembrane region" description="Helical" evidence="6">
    <location>
        <begin position="276"/>
        <end position="300"/>
    </location>
</feature>
<reference evidence="7 8" key="1">
    <citation type="submission" date="2023-04" db="EMBL/GenBank/DDBJ databases">
        <title>Spirochaete genome identified in red abalone sample constitutes a novel genus.</title>
        <authorList>
            <person name="Sharma S.P."/>
            <person name="Purcell C.M."/>
            <person name="Hyde J.R."/>
            <person name="Severin A.J."/>
        </authorList>
    </citation>
    <scope>NUCLEOTIDE SEQUENCE [LARGE SCALE GENOMIC DNA]</scope>
    <source>
        <strain evidence="7 8">SP-2023</strain>
    </source>
</reference>
<dbReference type="NCBIfam" id="TIGR03408">
    <property type="entry name" value="urea_trans_UrtC"/>
    <property type="match status" value="1"/>
</dbReference>
<protein>
    <submittedName>
        <fullName evidence="7">Urea ABC transporter permease subunit UrtC</fullName>
    </submittedName>
</protein>
<keyword evidence="5 6" id="KW-0472">Membrane</keyword>
<evidence type="ECO:0000256" key="6">
    <source>
        <dbReference type="SAM" id="Phobius"/>
    </source>
</evidence>
<organism evidence="7 8">
    <name type="scientific">Candidatus Haliotispira prima</name>
    <dbReference type="NCBI Taxonomy" id="3034016"/>
    <lineage>
        <taxon>Bacteria</taxon>
        <taxon>Pseudomonadati</taxon>
        <taxon>Spirochaetota</taxon>
        <taxon>Spirochaetia</taxon>
        <taxon>Spirochaetales</taxon>
        <taxon>Spirochaetaceae</taxon>
        <taxon>Candidatus Haliotispira</taxon>
    </lineage>
</organism>
<accession>A0ABY8MJE5</accession>
<evidence type="ECO:0000256" key="5">
    <source>
        <dbReference type="ARBA" id="ARBA00023136"/>
    </source>
</evidence>
<gene>
    <name evidence="7" type="primary">urtC</name>
    <name evidence="7" type="ORF">P0082_04355</name>
</gene>
<sequence length="371" mass="41166">MKLIHPFLEKTKGKRLTILVFLILLLFTFILSDFRLNLMGKYVSFAIVAVGLNLLWGYTGILSLGHGVFFSLGAYSMAMHLKLREEALPDFMAWSGLDSLPWFWEPFQYLGFALPMAIIIPMILALLIGLPTFKSEIKGVYFSILSQALALAISIFFIGQQPYTGGTNGITNLKTLMGISLYSTGMIKGLYLTTVLVLFLVFLFSRYLVSTRTGRVLKGIRDGENRLKYLGYNPVEYKVMIFCISAGIAGLAGALFVTQVGIISPSMMGILPSVEMAIWVAVGGRGTIIGPIIGAVVVNYTKSFFSETFPDMWLYFFGALFISIVLFLPKGLMGLISLPESMKKIVDRNKISIFRNFRKPDKAILKGEKNG</sequence>
<feature type="transmembrane region" description="Helical" evidence="6">
    <location>
        <begin position="110"/>
        <end position="128"/>
    </location>
</feature>
<evidence type="ECO:0000256" key="3">
    <source>
        <dbReference type="ARBA" id="ARBA00022692"/>
    </source>
</evidence>
<dbReference type="InterPro" id="IPR017778">
    <property type="entry name" value="ABC_transptr_urea_perm_UrtC"/>
</dbReference>
<feature type="transmembrane region" description="Helical" evidence="6">
    <location>
        <begin position="312"/>
        <end position="332"/>
    </location>
</feature>
<keyword evidence="4 6" id="KW-1133">Transmembrane helix</keyword>
<comment type="subcellular location">
    <subcellularLocation>
        <location evidence="1">Cell membrane</location>
        <topology evidence="1">Multi-pass membrane protein</topology>
    </subcellularLocation>
</comment>
<feature type="transmembrane region" description="Helical" evidence="6">
    <location>
        <begin position="190"/>
        <end position="209"/>
    </location>
</feature>
<dbReference type="CDD" id="cd06581">
    <property type="entry name" value="TM_PBP1_LivM_like"/>
    <property type="match status" value="1"/>
</dbReference>
<keyword evidence="3 6" id="KW-0812">Transmembrane</keyword>
<dbReference type="InterPro" id="IPR001851">
    <property type="entry name" value="ABC_transp_permease"/>
</dbReference>
<dbReference type="Proteomes" id="UP001228690">
    <property type="component" value="Chromosome"/>
</dbReference>
<dbReference type="Pfam" id="PF02653">
    <property type="entry name" value="BPD_transp_2"/>
    <property type="match status" value="1"/>
</dbReference>
<dbReference type="PANTHER" id="PTHR30482:SF4">
    <property type="entry name" value="SLR1201 PROTEIN"/>
    <property type="match status" value="1"/>
</dbReference>
<keyword evidence="8" id="KW-1185">Reference proteome</keyword>
<evidence type="ECO:0000256" key="4">
    <source>
        <dbReference type="ARBA" id="ARBA00022989"/>
    </source>
</evidence>
<evidence type="ECO:0000313" key="8">
    <source>
        <dbReference type="Proteomes" id="UP001228690"/>
    </source>
</evidence>
<evidence type="ECO:0000256" key="2">
    <source>
        <dbReference type="ARBA" id="ARBA00022475"/>
    </source>
</evidence>
<evidence type="ECO:0000313" key="7">
    <source>
        <dbReference type="EMBL" id="WGK70099.1"/>
    </source>
</evidence>
<feature type="transmembrane region" description="Helical" evidence="6">
    <location>
        <begin position="42"/>
        <end position="75"/>
    </location>
</feature>
<dbReference type="InterPro" id="IPR043428">
    <property type="entry name" value="LivM-like"/>
</dbReference>
<proteinExistence type="predicted"/>
<name>A0ABY8MJE5_9SPIO</name>
<dbReference type="RefSeq" id="WP_326928305.1">
    <property type="nucleotide sequence ID" value="NZ_CP123443.1"/>
</dbReference>
<keyword evidence="2" id="KW-1003">Cell membrane</keyword>
<evidence type="ECO:0000256" key="1">
    <source>
        <dbReference type="ARBA" id="ARBA00004651"/>
    </source>
</evidence>
<dbReference type="EMBL" id="CP123443">
    <property type="protein sequence ID" value="WGK70099.1"/>
    <property type="molecule type" value="Genomic_DNA"/>
</dbReference>
<feature type="transmembrane region" description="Helical" evidence="6">
    <location>
        <begin position="239"/>
        <end position="264"/>
    </location>
</feature>
<dbReference type="PANTHER" id="PTHR30482">
    <property type="entry name" value="HIGH-AFFINITY BRANCHED-CHAIN AMINO ACID TRANSPORT SYSTEM PERMEASE"/>
    <property type="match status" value="1"/>
</dbReference>